<dbReference type="InterPro" id="IPR013078">
    <property type="entry name" value="His_Pase_superF_clade-1"/>
</dbReference>
<reference evidence="2 3" key="1">
    <citation type="submission" date="2018-07" db="EMBL/GenBank/DDBJ databases">
        <title>Pseudomonas laoshanensis sp. nov., isolated from soil.</title>
        <authorList>
            <person name="Sun J."/>
            <person name="Yu L."/>
            <person name="Wang M."/>
            <person name="Zhang C."/>
        </authorList>
    </citation>
    <scope>NUCLEOTIDE SEQUENCE [LARGE SCALE GENOMIC DNA]</scope>
    <source>
        <strain evidence="2 3">Y22</strain>
    </source>
</reference>
<dbReference type="InterPro" id="IPR029033">
    <property type="entry name" value="His_PPase_superfam"/>
</dbReference>
<proteinExistence type="predicted"/>
<feature type="chain" id="PRO_5030539854" evidence="1">
    <location>
        <begin position="22"/>
        <end position="188"/>
    </location>
</feature>
<evidence type="ECO:0000256" key="1">
    <source>
        <dbReference type="SAM" id="SignalP"/>
    </source>
</evidence>
<evidence type="ECO:0000313" key="3">
    <source>
        <dbReference type="Proteomes" id="UP000463138"/>
    </source>
</evidence>
<dbReference type="OrthoDB" id="8685508at2"/>
<sequence>MFLIRCCLFALALGSSGLLLADPSAWDAVREGRAMVILRHAYAPGIGDPDNFSLNDCATQRNLNAQGREESRRWGDYLRKQGLGSATVYTSRWCRAVDTAEGFKLGQVQLLPELDSFFQDRANAQEQMQSLRRFIAALPAGEPVIMVSHQVNITALTGEFPGSGEALLLALPLSDRPTLLARVPAPEY</sequence>
<dbReference type="Pfam" id="PF00300">
    <property type="entry name" value="His_Phos_1"/>
    <property type="match status" value="1"/>
</dbReference>
<keyword evidence="3" id="KW-1185">Reference proteome</keyword>
<comment type="caution">
    <text evidence="2">The sequence shown here is derived from an EMBL/GenBank/DDBJ whole genome shotgun (WGS) entry which is preliminary data.</text>
</comment>
<feature type="signal peptide" evidence="1">
    <location>
        <begin position="1"/>
        <end position="21"/>
    </location>
</feature>
<name>A0A7V7KXD8_9GAMM</name>
<dbReference type="Proteomes" id="UP000463138">
    <property type="component" value="Unassembled WGS sequence"/>
</dbReference>
<keyword evidence="1" id="KW-0732">Signal</keyword>
<gene>
    <name evidence="2" type="ORF">DT594_04415</name>
</gene>
<dbReference type="AlphaFoldDB" id="A0A7V7KXD8"/>
<accession>A0A7V7KXD8</accession>
<dbReference type="CDD" id="cd07067">
    <property type="entry name" value="HP_PGM_like"/>
    <property type="match status" value="1"/>
</dbReference>
<dbReference type="SUPFAM" id="SSF53254">
    <property type="entry name" value="Phosphoglycerate mutase-like"/>
    <property type="match status" value="1"/>
</dbReference>
<dbReference type="RefSeq" id="WP_149331533.1">
    <property type="nucleotide sequence ID" value="NZ_QOVF01000001.1"/>
</dbReference>
<protein>
    <submittedName>
        <fullName evidence="2">Histidine phosphatase family protein</fullName>
    </submittedName>
</protein>
<organism evidence="2 3">
    <name type="scientific">Halopseudomonas laoshanensis</name>
    <dbReference type="NCBI Taxonomy" id="2268758"/>
    <lineage>
        <taxon>Bacteria</taxon>
        <taxon>Pseudomonadati</taxon>
        <taxon>Pseudomonadota</taxon>
        <taxon>Gammaproteobacteria</taxon>
        <taxon>Pseudomonadales</taxon>
        <taxon>Pseudomonadaceae</taxon>
        <taxon>Halopseudomonas</taxon>
    </lineage>
</organism>
<evidence type="ECO:0000313" key="2">
    <source>
        <dbReference type="EMBL" id="KAA0696583.1"/>
    </source>
</evidence>
<dbReference type="Gene3D" id="3.40.50.1240">
    <property type="entry name" value="Phosphoglycerate mutase-like"/>
    <property type="match status" value="1"/>
</dbReference>
<dbReference type="EMBL" id="QOVF01000001">
    <property type="protein sequence ID" value="KAA0696583.1"/>
    <property type="molecule type" value="Genomic_DNA"/>
</dbReference>